<evidence type="ECO:0000313" key="1">
    <source>
        <dbReference type="EMBL" id="KIJ39255.1"/>
    </source>
</evidence>
<organism evidence="1 2">
    <name type="scientific">Sphaerobolus stellatus (strain SS14)</name>
    <dbReference type="NCBI Taxonomy" id="990650"/>
    <lineage>
        <taxon>Eukaryota</taxon>
        <taxon>Fungi</taxon>
        <taxon>Dikarya</taxon>
        <taxon>Basidiomycota</taxon>
        <taxon>Agaricomycotina</taxon>
        <taxon>Agaricomycetes</taxon>
        <taxon>Phallomycetidae</taxon>
        <taxon>Geastrales</taxon>
        <taxon>Sphaerobolaceae</taxon>
        <taxon>Sphaerobolus</taxon>
    </lineage>
</organism>
<dbReference type="AlphaFoldDB" id="A0A0C9VMR7"/>
<dbReference type="Proteomes" id="UP000054279">
    <property type="component" value="Unassembled WGS sequence"/>
</dbReference>
<accession>A0A0C9VMR7</accession>
<evidence type="ECO:0000313" key="2">
    <source>
        <dbReference type="Proteomes" id="UP000054279"/>
    </source>
</evidence>
<sequence length="282" mass="32990">MFKNMAVTTAQLVQEKYDGCPLIRLDDDPELLTHFFQALMGRMQVVNSLEDYPVRALGILRLSHKYKAARYRNKAIRWFEERIPDTLEEALDTTPHFATWVCWIGGSIMPSPRYPSPIEIFQECDLDRFSPYTFSVACLNGHSILSNMKNLRLSTVIIKISKGREHLQVLYRRNLFKIVQTRHSECKGATCIKELRSAWLETLLERDDIMWLAHPYFLTEFAGQNQYTPDNEEYHSGAYGYEAIPHDISRPCRLCHNLWLLESERLMEEAWVELPKIFELPS</sequence>
<dbReference type="EMBL" id="KN837153">
    <property type="protein sequence ID" value="KIJ39255.1"/>
    <property type="molecule type" value="Genomic_DNA"/>
</dbReference>
<protein>
    <submittedName>
        <fullName evidence="1">Uncharacterized protein</fullName>
    </submittedName>
</protein>
<proteinExistence type="predicted"/>
<dbReference type="HOGENOM" id="CLU_033082_0_0_1"/>
<gene>
    <name evidence="1" type="ORF">M422DRAFT_257861</name>
</gene>
<keyword evidence="2" id="KW-1185">Reference proteome</keyword>
<name>A0A0C9VMR7_SPHS4</name>
<reference evidence="1 2" key="1">
    <citation type="submission" date="2014-06" db="EMBL/GenBank/DDBJ databases">
        <title>Evolutionary Origins and Diversification of the Mycorrhizal Mutualists.</title>
        <authorList>
            <consortium name="DOE Joint Genome Institute"/>
            <consortium name="Mycorrhizal Genomics Consortium"/>
            <person name="Kohler A."/>
            <person name="Kuo A."/>
            <person name="Nagy L.G."/>
            <person name="Floudas D."/>
            <person name="Copeland A."/>
            <person name="Barry K.W."/>
            <person name="Cichocki N."/>
            <person name="Veneault-Fourrey C."/>
            <person name="LaButti K."/>
            <person name="Lindquist E.A."/>
            <person name="Lipzen A."/>
            <person name="Lundell T."/>
            <person name="Morin E."/>
            <person name="Murat C."/>
            <person name="Riley R."/>
            <person name="Ohm R."/>
            <person name="Sun H."/>
            <person name="Tunlid A."/>
            <person name="Henrissat B."/>
            <person name="Grigoriev I.V."/>
            <person name="Hibbett D.S."/>
            <person name="Martin F."/>
        </authorList>
    </citation>
    <scope>NUCLEOTIDE SEQUENCE [LARGE SCALE GENOMIC DNA]</scope>
    <source>
        <strain evidence="1 2">SS14</strain>
    </source>
</reference>